<keyword evidence="1" id="KW-0732">Signal</keyword>
<proteinExistence type="predicted"/>
<evidence type="ECO:0000313" key="2">
    <source>
        <dbReference type="EMBL" id="BCD98190.1"/>
    </source>
</evidence>
<dbReference type="Pfam" id="PF06940">
    <property type="entry name" value="DUF1287"/>
    <property type="match status" value="1"/>
</dbReference>
<dbReference type="RefSeq" id="WP_236982381.1">
    <property type="nucleotide sequence ID" value="NZ_AP023086.1"/>
</dbReference>
<sequence>MKNTESFTARKSALKNLLLSGLLITQANIQAAPSQNFEHDLNAAAIERTTHSVTYNGAYVAIPYPNGDVPQNTGVCTDVIVRAYRAIGADLQQLVHEDMAAHFSLYPSKQIWGLTRPDKNIDHRRVPNLQTFFTRHGSTLTISNNAQDYQTGDIVTWKLPGNLPHIGIVTQRTSPATGNPLIAHNIGQGPKLDDMLFDYPITGHYRYLPQRYQSTNSSP</sequence>
<dbReference type="Proteomes" id="UP001320119">
    <property type="component" value="Chromosome"/>
</dbReference>
<organism evidence="2 3">
    <name type="scientific">Marinagarivorans cellulosilyticus</name>
    <dbReference type="NCBI Taxonomy" id="2721545"/>
    <lineage>
        <taxon>Bacteria</taxon>
        <taxon>Pseudomonadati</taxon>
        <taxon>Pseudomonadota</taxon>
        <taxon>Gammaproteobacteria</taxon>
        <taxon>Cellvibrionales</taxon>
        <taxon>Cellvibrionaceae</taxon>
        <taxon>Marinagarivorans</taxon>
    </lineage>
</organism>
<accession>A0AAN2BKP9</accession>
<evidence type="ECO:0000256" key="1">
    <source>
        <dbReference type="SAM" id="SignalP"/>
    </source>
</evidence>
<evidence type="ECO:0000313" key="3">
    <source>
        <dbReference type="Proteomes" id="UP001320119"/>
    </source>
</evidence>
<dbReference type="KEGG" id="marq:MARGE09_P2391"/>
<dbReference type="PIRSF" id="PIRSF011444">
    <property type="entry name" value="DUF1287"/>
    <property type="match status" value="1"/>
</dbReference>
<dbReference type="AlphaFoldDB" id="A0AAN2BKP9"/>
<feature type="chain" id="PRO_5042907453" description="DUF1287 domain-containing protein" evidence="1">
    <location>
        <begin position="32"/>
        <end position="219"/>
    </location>
</feature>
<keyword evidence="3" id="KW-1185">Reference proteome</keyword>
<feature type="signal peptide" evidence="1">
    <location>
        <begin position="1"/>
        <end position="31"/>
    </location>
</feature>
<reference evidence="2 3" key="1">
    <citation type="journal article" date="2022" name="IScience">
        <title>An ultrasensitive nanofiber-based assay for enzymatic hydrolysis and deep-sea microbial degradation of cellulose.</title>
        <authorList>
            <person name="Tsudome M."/>
            <person name="Tachioka M."/>
            <person name="Miyazaki M."/>
            <person name="Uchimura K."/>
            <person name="Tsuda M."/>
            <person name="Takaki Y."/>
            <person name="Deguchi S."/>
        </authorList>
    </citation>
    <scope>NUCLEOTIDE SEQUENCE [LARGE SCALE GENOMIC DNA]</scope>
    <source>
        <strain evidence="2 3">GE09</strain>
    </source>
</reference>
<protein>
    <recommendedName>
        <fullName evidence="4">DUF1287 domain-containing protein</fullName>
    </recommendedName>
</protein>
<evidence type="ECO:0008006" key="4">
    <source>
        <dbReference type="Google" id="ProtNLM"/>
    </source>
</evidence>
<dbReference type="InterPro" id="IPR009706">
    <property type="entry name" value="DUF1287"/>
</dbReference>
<dbReference type="EMBL" id="AP023086">
    <property type="protein sequence ID" value="BCD98190.1"/>
    <property type="molecule type" value="Genomic_DNA"/>
</dbReference>
<name>A0AAN2BKP9_9GAMM</name>
<gene>
    <name evidence="2" type="ORF">MARGE09_P2391</name>
</gene>